<dbReference type="OrthoDB" id="7187254at2"/>
<reference evidence="2 3" key="1">
    <citation type="submission" date="2014-03" db="EMBL/GenBank/DDBJ databases">
        <title>The draft genome sequence of Thalassospira mesophila JCM 18969.</title>
        <authorList>
            <person name="Lai Q."/>
            <person name="Shao Z."/>
        </authorList>
    </citation>
    <scope>NUCLEOTIDE SEQUENCE [LARGE SCALE GENOMIC DNA]</scope>
    <source>
        <strain evidence="2 3">JCM 18969</strain>
    </source>
</reference>
<proteinExistence type="predicted"/>
<sequence>MSDRPITEDDLHAYVDLALDAARHGEVERYLARHEDVAARVAGYRKDRDLLRNAFARVAEEPVPSRLNVDRMIAQRHASRYQVWQLAVAAMVMLVVGVAGGWSLHGQWGPPVAVVAAGPASGIAALASEAADSYAVYAPDSFRPVEMRADDSADFVRWASQRLSHPVRVPDLAPAGYRFMGGRIIATAHGPAAMLMYDDDKGVRLVMLTRPMEIDQNAPMTSSHRGDLGGYSWADKGLGYSVVAPLGDGLLHPLADEIRRQLGRDI</sequence>
<comment type="caution">
    <text evidence="2">The sequence shown here is derived from an EMBL/GenBank/DDBJ whole genome shotgun (WGS) entry which is preliminary data.</text>
</comment>
<dbReference type="Proteomes" id="UP000193391">
    <property type="component" value="Unassembled WGS sequence"/>
</dbReference>
<keyword evidence="1" id="KW-0472">Membrane</keyword>
<gene>
    <name evidence="2" type="ORF">TMES_16120</name>
</gene>
<dbReference type="AlphaFoldDB" id="A0A1Y2KXB7"/>
<evidence type="ECO:0000313" key="3">
    <source>
        <dbReference type="Proteomes" id="UP000193391"/>
    </source>
</evidence>
<evidence type="ECO:0000313" key="2">
    <source>
        <dbReference type="EMBL" id="OSQ36979.1"/>
    </source>
</evidence>
<feature type="transmembrane region" description="Helical" evidence="1">
    <location>
        <begin position="81"/>
        <end position="102"/>
    </location>
</feature>
<dbReference type="STRING" id="1293891.TMES_16120"/>
<dbReference type="RefSeq" id="WP_085584413.1">
    <property type="nucleotide sequence ID" value="NZ_JFKA01000008.1"/>
</dbReference>
<evidence type="ECO:0000256" key="1">
    <source>
        <dbReference type="SAM" id="Phobius"/>
    </source>
</evidence>
<accession>A0A1Y2KXB7</accession>
<dbReference type="EMBL" id="JFKA01000008">
    <property type="protein sequence ID" value="OSQ36979.1"/>
    <property type="molecule type" value="Genomic_DNA"/>
</dbReference>
<organism evidence="2 3">
    <name type="scientific">Thalassospira mesophila</name>
    <dbReference type="NCBI Taxonomy" id="1293891"/>
    <lineage>
        <taxon>Bacteria</taxon>
        <taxon>Pseudomonadati</taxon>
        <taxon>Pseudomonadota</taxon>
        <taxon>Alphaproteobacteria</taxon>
        <taxon>Rhodospirillales</taxon>
        <taxon>Thalassospiraceae</taxon>
        <taxon>Thalassospira</taxon>
    </lineage>
</organism>
<keyword evidence="3" id="KW-1185">Reference proteome</keyword>
<keyword evidence="1" id="KW-0812">Transmembrane</keyword>
<protein>
    <submittedName>
        <fullName evidence="2">Membrane protein</fullName>
    </submittedName>
</protein>
<keyword evidence="1" id="KW-1133">Transmembrane helix</keyword>
<name>A0A1Y2KXB7_9PROT</name>